<evidence type="ECO:0000313" key="2">
    <source>
        <dbReference type="Proteomes" id="UP000299102"/>
    </source>
</evidence>
<name>A0A4C1SXH7_EUMVA</name>
<reference evidence="1 2" key="1">
    <citation type="journal article" date="2019" name="Commun. Biol.">
        <title>The bagworm genome reveals a unique fibroin gene that provides high tensile strength.</title>
        <authorList>
            <person name="Kono N."/>
            <person name="Nakamura H."/>
            <person name="Ohtoshi R."/>
            <person name="Tomita M."/>
            <person name="Numata K."/>
            <person name="Arakawa K."/>
        </authorList>
    </citation>
    <scope>NUCLEOTIDE SEQUENCE [LARGE SCALE GENOMIC DNA]</scope>
</reference>
<gene>
    <name evidence="1" type="ORF">EVAR_5059_1</name>
</gene>
<accession>A0A4C1SXH7</accession>
<dbReference type="EMBL" id="BGZK01000019">
    <property type="protein sequence ID" value="GBP05721.1"/>
    <property type="molecule type" value="Genomic_DNA"/>
</dbReference>
<keyword evidence="2" id="KW-1185">Reference proteome</keyword>
<comment type="caution">
    <text evidence="1">The sequence shown here is derived from an EMBL/GenBank/DDBJ whole genome shotgun (WGS) entry which is preliminary data.</text>
</comment>
<evidence type="ECO:0000313" key="1">
    <source>
        <dbReference type="EMBL" id="GBP05721.1"/>
    </source>
</evidence>
<organism evidence="1 2">
    <name type="scientific">Eumeta variegata</name>
    <name type="common">Bagworm moth</name>
    <name type="synonym">Eumeta japonica</name>
    <dbReference type="NCBI Taxonomy" id="151549"/>
    <lineage>
        <taxon>Eukaryota</taxon>
        <taxon>Metazoa</taxon>
        <taxon>Ecdysozoa</taxon>
        <taxon>Arthropoda</taxon>
        <taxon>Hexapoda</taxon>
        <taxon>Insecta</taxon>
        <taxon>Pterygota</taxon>
        <taxon>Neoptera</taxon>
        <taxon>Endopterygota</taxon>
        <taxon>Lepidoptera</taxon>
        <taxon>Glossata</taxon>
        <taxon>Ditrysia</taxon>
        <taxon>Tineoidea</taxon>
        <taxon>Psychidae</taxon>
        <taxon>Oiketicinae</taxon>
        <taxon>Eumeta</taxon>
    </lineage>
</organism>
<proteinExistence type="predicted"/>
<sequence>MTMFVRLPVLKKYEQSAAVIEDSAQSTQETIPVVSSFEPRPSTSAAAFAMDVPESAPQPASPAIFVPSPAA</sequence>
<dbReference type="Proteomes" id="UP000299102">
    <property type="component" value="Unassembled WGS sequence"/>
</dbReference>
<dbReference type="AlphaFoldDB" id="A0A4C1SXH7"/>
<protein>
    <submittedName>
        <fullName evidence="1">Uncharacterized protein</fullName>
    </submittedName>
</protein>